<dbReference type="Proteomes" id="UP000199533">
    <property type="component" value="Unassembled WGS sequence"/>
</dbReference>
<dbReference type="STRING" id="52441.SAMN05216302_10276"/>
<accession>A0A1I4EAG3</accession>
<evidence type="ECO:0000313" key="2">
    <source>
        <dbReference type="Proteomes" id="UP000199533"/>
    </source>
</evidence>
<organism evidence="1 2">
    <name type="scientific">Nitrosomonas aestuarii</name>
    <dbReference type="NCBI Taxonomy" id="52441"/>
    <lineage>
        <taxon>Bacteria</taxon>
        <taxon>Pseudomonadati</taxon>
        <taxon>Pseudomonadota</taxon>
        <taxon>Betaproteobacteria</taxon>
        <taxon>Nitrosomonadales</taxon>
        <taxon>Nitrosomonadaceae</taxon>
        <taxon>Nitrosomonas</taxon>
    </lineage>
</organism>
<dbReference type="OrthoDB" id="10007069at2"/>
<proteinExistence type="predicted"/>
<sequence>MGRYIDSSNSDELVITGSSVVGRAVAAEAIEKNDLINTAPNGKAYPVVVTDYAAVPNKGSTVIAETEVINGNSFAYSRYAVFRDPNTGNLFFVAPHASGNPGAGCRVYKYSPNGGLIGSVRASDSGGLLYNPKIKQLSDGNLVITWAPSETTDIAFFIIDKDLNIIKDHTIIDANPLYGSYGMDVLSGGGFFCSYTQVGNTQRVIVYDNDGDVVTGSTSIKTWTGTAAGVTTNVGQLSNGNVAVVCTSMYSTSKGTFLGIYNTAGAQVLAIASVDAAAWSGTVIPEIVSVSGFFVVAHARAATTVVLRVYNNAGALQGSELTFTTPSSGASLNTFRLIDDASKFYLITQSSSVLKFNISTVSTAGDLLLQKETGSFTTAGPVLAIDAFIEGDYLVAMHNNIGTGTGGTQWSYFVVGADDLLVKTQTIAFSTTATTGGIYGKIIPCSDFAFTAFFNFVSPQTSSFFIGKYADTAIAGVAENDASIGEVVSINQGAGNSNINAVFGSSPKTFDMSVSNIRGNKGTAMNNGVVLEGI</sequence>
<dbReference type="EMBL" id="FOSP01000027">
    <property type="protein sequence ID" value="SFL02778.1"/>
    <property type="molecule type" value="Genomic_DNA"/>
</dbReference>
<dbReference type="AlphaFoldDB" id="A0A1I4EAG3"/>
<dbReference type="RefSeq" id="WP_090701527.1">
    <property type="nucleotide sequence ID" value="NZ_FOSP01000027.1"/>
</dbReference>
<name>A0A1I4EAG3_9PROT</name>
<protein>
    <submittedName>
        <fullName evidence="1">Uncharacterized protein</fullName>
    </submittedName>
</protein>
<evidence type="ECO:0000313" key="1">
    <source>
        <dbReference type="EMBL" id="SFL02778.1"/>
    </source>
</evidence>
<gene>
    <name evidence="1" type="ORF">SAMN05216302_10276</name>
</gene>
<keyword evidence="2" id="KW-1185">Reference proteome</keyword>
<reference evidence="2" key="1">
    <citation type="submission" date="2016-10" db="EMBL/GenBank/DDBJ databases">
        <authorList>
            <person name="Varghese N."/>
            <person name="Submissions S."/>
        </authorList>
    </citation>
    <scope>NUCLEOTIDE SEQUENCE [LARGE SCALE GENOMIC DNA]</scope>
    <source>
        <strain evidence="2">Nm69</strain>
    </source>
</reference>